<keyword evidence="2" id="KW-0520">NAD</keyword>
<evidence type="ECO:0000313" key="6">
    <source>
        <dbReference type="EMBL" id="MFC2999785.1"/>
    </source>
</evidence>
<name>A0ABV7BUH1_9PROT</name>
<dbReference type="Pfam" id="PF02826">
    <property type="entry name" value="2-Hacid_dh_C"/>
    <property type="match status" value="1"/>
</dbReference>
<reference evidence="7" key="1">
    <citation type="journal article" date="2019" name="Int. J. Syst. Evol. Microbiol.">
        <title>The Global Catalogue of Microorganisms (GCM) 10K type strain sequencing project: providing services to taxonomists for standard genome sequencing and annotation.</title>
        <authorList>
            <consortium name="The Broad Institute Genomics Platform"/>
            <consortium name="The Broad Institute Genome Sequencing Center for Infectious Disease"/>
            <person name="Wu L."/>
            <person name="Ma J."/>
        </authorList>
    </citation>
    <scope>NUCLEOTIDE SEQUENCE [LARGE SCALE GENOMIC DNA]</scope>
    <source>
        <strain evidence="7">CGMCC 1.16855</strain>
    </source>
</reference>
<dbReference type="InterPro" id="IPR006140">
    <property type="entry name" value="D-isomer_DH_NAD-bd"/>
</dbReference>
<dbReference type="InterPro" id="IPR006139">
    <property type="entry name" value="D-isomer_2_OHA_DH_cat_dom"/>
</dbReference>
<dbReference type="InterPro" id="IPR050223">
    <property type="entry name" value="D-isomer_2-hydroxyacid_DH"/>
</dbReference>
<dbReference type="RefSeq" id="WP_216835869.1">
    <property type="nucleotide sequence ID" value="NZ_JAFNJS010000002.1"/>
</dbReference>
<dbReference type="Pfam" id="PF00389">
    <property type="entry name" value="2-Hacid_dh"/>
    <property type="match status" value="1"/>
</dbReference>
<sequence>MPKPDILLLSEMIQPAAVAALQALFTVHDGRSPEGLEAALAGQGGVIQGLAISGRNTVDRALLDRLPALRIVACFSAGIDKVDTAALAARGIPLTNTSAVLAEEVADLAMALLVMARRRLLAADAYVRSGDWAALGDFPFGHSIQGCRMGLLGFGHIGSAIARRAQAAGLSLRYCTRSPRPGLDLPFHPTPLSLAQDSDILMVATTGGAANRDLVDAPTIRALGPGGTLINISRGEVVEEAALLAALEDGGLGSAGLDVFRNEPRIDPRFTALPNVVLAPHIASATVETRAAMGAHVVQSLRRALLPD</sequence>
<feature type="domain" description="D-isomer specific 2-hydroxyacid dehydrogenase NAD-binding" evidence="5">
    <location>
        <begin position="110"/>
        <end position="283"/>
    </location>
</feature>
<comment type="caution">
    <text evidence="6">The sequence shown here is derived from an EMBL/GenBank/DDBJ whole genome shotgun (WGS) entry which is preliminary data.</text>
</comment>
<evidence type="ECO:0000259" key="4">
    <source>
        <dbReference type="Pfam" id="PF00389"/>
    </source>
</evidence>
<comment type="similarity">
    <text evidence="3">Belongs to the D-isomer specific 2-hydroxyacid dehydrogenase family.</text>
</comment>
<dbReference type="PANTHER" id="PTHR10996:SF178">
    <property type="entry name" value="2-HYDROXYACID DEHYDROGENASE YGL185C-RELATED"/>
    <property type="match status" value="1"/>
</dbReference>
<gene>
    <name evidence="6" type="ORF">ACFOD3_07765</name>
</gene>
<feature type="domain" description="D-isomer specific 2-hydroxyacid dehydrogenase catalytic" evidence="4">
    <location>
        <begin position="8"/>
        <end position="305"/>
    </location>
</feature>
<dbReference type="Proteomes" id="UP001595420">
    <property type="component" value="Unassembled WGS sequence"/>
</dbReference>
<evidence type="ECO:0000313" key="7">
    <source>
        <dbReference type="Proteomes" id="UP001595420"/>
    </source>
</evidence>
<dbReference type="EMBL" id="JBHRSB010000002">
    <property type="protein sequence ID" value="MFC2999785.1"/>
    <property type="molecule type" value="Genomic_DNA"/>
</dbReference>
<organism evidence="6 7">
    <name type="scientific">Falsiroseomonas tokyonensis</name>
    <dbReference type="NCBI Taxonomy" id="430521"/>
    <lineage>
        <taxon>Bacteria</taxon>
        <taxon>Pseudomonadati</taxon>
        <taxon>Pseudomonadota</taxon>
        <taxon>Alphaproteobacteria</taxon>
        <taxon>Acetobacterales</taxon>
        <taxon>Roseomonadaceae</taxon>
        <taxon>Falsiroseomonas</taxon>
    </lineage>
</organism>
<evidence type="ECO:0000256" key="1">
    <source>
        <dbReference type="ARBA" id="ARBA00023002"/>
    </source>
</evidence>
<accession>A0ABV7BUH1</accession>
<evidence type="ECO:0000259" key="5">
    <source>
        <dbReference type="Pfam" id="PF02826"/>
    </source>
</evidence>
<evidence type="ECO:0000256" key="2">
    <source>
        <dbReference type="ARBA" id="ARBA00023027"/>
    </source>
</evidence>
<keyword evidence="1 3" id="KW-0560">Oxidoreductase</keyword>
<evidence type="ECO:0000256" key="3">
    <source>
        <dbReference type="RuleBase" id="RU003719"/>
    </source>
</evidence>
<dbReference type="PANTHER" id="PTHR10996">
    <property type="entry name" value="2-HYDROXYACID DEHYDROGENASE-RELATED"/>
    <property type="match status" value="1"/>
</dbReference>
<protein>
    <submittedName>
        <fullName evidence="6">NAD(P)-dependent oxidoreductase</fullName>
    </submittedName>
</protein>
<proteinExistence type="inferred from homology"/>
<keyword evidence="7" id="KW-1185">Reference proteome</keyword>